<protein>
    <submittedName>
        <fullName evidence="6">Response regulator</fullName>
    </submittedName>
</protein>
<dbReference type="Pfam" id="PF00072">
    <property type="entry name" value="Response_reg"/>
    <property type="match status" value="3"/>
</dbReference>
<dbReference type="InterPro" id="IPR039420">
    <property type="entry name" value="WalR-like"/>
</dbReference>
<evidence type="ECO:0000313" key="6">
    <source>
        <dbReference type="EMBL" id="MFB2939036.1"/>
    </source>
</evidence>
<dbReference type="InterPro" id="IPR036388">
    <property type="entry name" value="WH-like_DNA-bd_sf"/>
</dbReference>
<feature type="domain" description="OmpR/PhoB-type" evidence="5">
    <location>
        <begin position="124"/>
        <end position="223"/>
    </location>
</feature>
<dbReference type="InterPro" id="IPR036641">
    <property type="entry name" value="HPT_dom_sf"/>
</dbReference>
<feature type="domain" description="Response regulatory" evidence="4">
    <location>
        <begin position="2"/>
        <end position="116"/>
    </location>
</feature>
<feature type="modified residue" description="4-aspartylphosphate" evidence="2">
    <location>
        <position position="51"/>
    </location>
</feature>
<dbReference type="Pfam" id="PF00486">
    <property type="entry name" value="Trans_reg_C"/>
    <property type="match status" value="1"/>
</dbReference>
<dbReference type="CDD" id="cd00383">
    <property type="entry name" value="trans_reg_C"/>
    <property type="match status" value="1"/>
</dbReference>
<evidence type="ECO:0000256" key="3">
    <source>
        <dbReference type="PROSITE-ProRule" id="PRU01091"/>
    </source>
</evidence>
<dbReference type="EMBL" id="JBHFNS010000093">
    <property type="protein sequence ID" value="MFB2939036.1"/>
    <property type="molecule type" value="Genomic_DNA"/>
</dbReference>
<keyword evidence="2" id="KW-0597">Phosphoprotein</keyword>
<dbReference type="CDD" id="cd00156">
    <property type="entry name" value="REC"/>
    <property type="match status" value="2"/>
</dbReference>
<accession>A0ABV4YJN3</accession>
<evidence type="ECO:0000259" key="5">
    <source>
        <dbReference type="PROSITE" id="PS51755"/>
    </source>
</evidence>
<comment type="caution">
    <text evidence="6">The sequence shown here is derived from an EMBL/GenBank/DDBJ whole genome shotgun (WGS) entry which is preliminary data.</text>
</comment>
<dbReference type="RefSeq" id="WP_413260512.1">
    <property type="nucleotide sequence ID" value="NZ_JBHFNS010000093.1"/>
</dbReference>
<evidence type="ECO:0000256" key="2">
    <source>
        <dbReference type="PROSITE-ProRule" id="PRU00169"/>
    </source>
</evidence>
<dbReference type="Gene3D" id="3.40.50.2300">
    <property type="match status" value="3"/>
</dbReference>
<dbReference type="Gene3D" id="1.20.120.160">
    <property type="entry name" value="HPT domain"/>
    <property type="match status" value="1"/>
</dbReference>
<reference evidence="6 7" key="1">
    <citation type="submission" date="2024-09" db="EMBL/GenBank/DDBJ databases">
        <title>Floridaenema gen nov. (Aerosakkonemataceae, Aerosakkonematales ord. nov., Cyanobacteria) from benthic tropical and subtropical fresh waters, with the description of four new species.</title>
        <authorList>
            <person name="Moretto J.A."/>
            <person name="Berthold D.E."/>
            <person name="Lefler F.W."/>
            <person name="Huang I.-S."/>
            <person name="Laughinghouse H. IV."/>
        </authorList>
    </citation>
    <scope>NUCLEOTIDE SEQUENCE [LARGE SCALE GENOMIC DNA]</scope>
    <source>
        <strain evidence="6 7">BLCC-F154</strain>
    </source>
</reference>
<evidence type="ECO:0000259" key="4">
    <source>
        <dbReference type="PROSITE" id="PS50110"/>
    </source>
</evidence>
<dbReference type="Proteomes" id="UP001576776">
    <property type="component" value="Unassembled WGS sequence"/>
</dbReference>
<dbReference type="InterPro" id="IPR001867">
    <property type="entry name" value="OmpR/PhoB-type_DNA-bd"/>
</dbReference>
<dbReference type="Gene3D" id="6.10.250.690">
    <property type="match status" value="1"/>
</dbReference>
<keyword evidence="1 3" id="KW-0238">DNA-binding</keyword>
<name>A0ABV4YJN3_9CYAN</name>
<proteinExistence type="predicted"/>
<dbReference type="InterPro" id="IPR011006">
    <property type="entry name" value="CheY-like_superfamily"/>
</dbReference>
<evidence type="ECO:0000256" key="1">
    <source>
        <dbReference type="ARBA" id="ARBA00023125"/>
    </source>
</evidence>
<sequence>MKILLIEDDEATARTLAKILTDQNYVVNTSNNGETGLDLVKSYEYDLILLDLVLPGLDGINFCRQLRSQGYQIPVLILTAKDSSRDRVIALEAGADDYVVKPFDLPELLARIRALLRRGREIAPVVLSWENLQLNLHNQEVRYQGELIHLTPKEYGLLELFLRNPSRIFSRSAILDRVWSLGEFPGEEAVRTQIMGLRQKLKAAGITNDVVETMYGFGYRLKPASTKVDSSAKVKGKQKKKKPSQQEELKLMKPQMSLIESEVLVGLAQLWDTFQETFLADLELFEEAIAQLSSGTLERVVKEQTRMQAHRFVGSLGSFGALKASEIARNIVQLLDRETLNNLDDAIYFRQLVEALRESISQHQVNNSIISNTISSESSLNSVSSNDNPHKLLVVDDDLELTSKLIREAKNKNLQVQAVSGFAAARETIATESPNIILLNLGLANNEENGLGFLAELTCNCPGIPILVISQRSQLSDRIAVARLGGKAFFQKPIAIEELFQSLAQILQQNNREDAKLLIVDDDSSMLANLSLLLSPWGLQITTLADPKKFWEILEESTPDLLILDIEMPGFSGLDLCQAVRNDPRWSELPILFLSAHQDTETVRQVFAVGGDDYVSKPILEPELIARVLNRLERFHHGKLKRQSFRL</sequence>
<feature type="modified residue" description="4-aspartylphosphate" evidence="2">
    <location>
        <position position="565"/>
    </location>
</feature>
<dbReference type="SUPFAM" id="SSF52172">
    <property type="entry name" value="CheY-like"/>
    <property type="match status" value="3"/>
</dbReference>
<dbReference type="InterPro" id="IPR001789">
    <property type="entry name" value="Sig_transdc_resp-reg_receiver"/>
</dbReference>
<dbReference type="SUPFAM" id="SSF47226">
    <property type="entry name" value="Histidine-containing phosphotransfer domain, HPT domain"/>
    <property type="match status" value="1"/>
</dbReference>
<dbReference type="PANTHER" id="PTHR48111:SF15">
    <property type="entry name" value="OMPR SUBFAMILY"/>
    <property type="match status" value="1"/>
</dbReference>
<feature type="domain" description="Response regulatory" evidence="4">
    <location>
        <begin position="516"/>
        <end position="632"/>
    </location>
</feature>
<gene>
    <name evidence="6" type="ORF">ACE1B6_27600</name>
</gene>
<feature type="domain" description="Response regulatory" evidence="4">
    <location>
        <begin position="391"/>
        <end position="507"/>
    </location>
</feature>
<dbReference type="SMART" id="SM00448">
    <property type="entry name" value="REC"/>
    <property type="match status" value="3"/>
</dbReference>
<dbReference type="PROSITE" id="PS50110">
    <property type="entry name" value="RESPONSE_REGULATORY"/>
    <property type="match status" value="3"/>
</dbReference>
<keyword evidence="7" id="KW-1185">Reference proteome</keyword>
<dbReference type="PANTHER" id="PTHR48111">
    <property type="entry name" value="REGULATOR OF RPOS"/>
    <property type="match status" value="1"/>
</dbReference>
<feature type="DNA-binding region" description="OmpR/PhoB-type" evidence="3">
    <location>
        <begin position="124"/>
        <end position="223"/>
    </location>
</feature>
<evidence type="ECO:0000313" key="7">
    <source>
        <dbReference type="Proteomes" id="UP001576776"/>
    </source>
</evidence>
<comment type="caution">
    <text evidence="2">Lacks conserved residue(s) required for the propagation of feature annotation.</text>
</comment>
<dbReference type="SMART" id="SM00862">
    <property type="entry name" value="Trans_reg_C"/>
    <property type="match status" value="1"/>
</dbReference>
<organism evidence="6 7">
    <name type="scientific">Floridaenema fluviatile BLCC-F154</name>
    <dbReference type="NCBI Taxonomy" id="3153640"/>
    <lineage>
        <taxon>Bacteria</taxon>
        <taxon>Bacillati</taxon>
        <taxon>Cyanobacteriota</taxon>
        <taxon>Cyanophyceae</taxon>
        <taxon>Oscillatoriophycideae</taxon>
        <taxon>Aerosakkonematales</taxon>
        <taxon>Aerosakkonemataceae</taxon>
        <taxon>Floridanema</taxon>
        <taxon>Floridanema fluviatile</taxon>
    </lineage>
</organism>
<dbReference type="Gene3D" id="1.10.10.10">
    <property type="entry name" value="Winged helix-like DNA-binding domain superfamily/Winged helix DNA-binding domain"/>
    <property type="match status" value="1"/>
</dbReference>
<dbReference type="PROSITE" id="PS51755">
    <property type="entry name" value="OMPR_PHOB"/>
    <property type="match status" value="1"/>
</dbReference>